<reference evidence="2" key="1">
    <citation type="submission" date="2022-02" db="EMBL/GenBank/DDBJ databases">
        <title>Atlantic sturgeon de novo genome assembly.</title>
        <authorList>
            <person name="Stock M."/>
            <person name="Klopp C."/>
            <person name="Guiguen Y."/>
            <person name="Cabau C."/>
            <person name="Parinello H."/>
            <person name="Santidrian Yebra-Pimentel E."/>
            <person name="Kuhl H."/>
            <person name="Dirks R.P."/>
            <person name="Guessner J."/>
            <person name="Wuertz S."/>
            <person name="Du K."/>
            <person name="Schartl M."/>
        </authorList>
    </citation>
    <scope>NUCLEOTIDE SEQUENCE</scope>
    <source>
        <strain evidence="2">STURGEONOMICS-FGT-2020</strain>
        <tissue evidence="2">Whole blood</tissue>
    </source>
</reference>
<feature type="domain" description="Myb/SANT-like DNA-binding" evidence="1">
    <location>
        <begin position="9"/>
        <end position="58"/>
    </location>
</feature>
<name>A0AAD8FRE6_ACIOX</name>
<evidence type="ECO:0000259" key="1">
    <source>
        <dbReference type="Pfam" id="PF13873"/>
    </source>
</evidence>
<keyword evidence="3" id="KW-1185">Reference proteome</keyword>
<protein>
    <recommendedName>
        <fullName evidence="1">Myb/SANT-like DNA-binding domain-containing protein</fullName>
    </recommendedName>
</protein>
<proteinExistence type="predicted"/>
<dbReference type="Proteomes" id="UP001230051">
    <property type="component" value="Unassembled WGS sequence"/>
</dbReference>
<dbReference type="Pfam" id="PF13873">
    <property type="entry name" value="Myb_DNA-bind_5"/>
    <property type="match status" value="1"/>
</dbReference>
<organism evidence="2 3">
    <name type="scientific">Acipenser oxyrinchus oxyrinchus</name>
    <dbReference type="NCBI Taxonomy" id="40147"/>
    <lineage>
        <taxon>Eukaryota</taxon>
        <taxon>Metazoa</taxon>
        <taxon>Chordata</taxon>
        <taxon>Craniata</taxon>
        <taxon>Vertebrata</taxon>
        <taxon>Euteleostomi</taxon>
        <taxon>Actinopterygii</taxon>
        <taxon>Chondrostei</taxon>
        <taxon>Acipenseriformes</taxon>
        <taxon>Acipenseridae</taxon>
        <taxon>Acipenser</taxon>
    </lineage>
</organism>
<accession>A0AAD8FRE6</accession>
<comment type="caution">
    <text evidence="2">The sequence shown here is derived from an EMBL/GenBank/DDBJ whole genome shotgun (WGS) entry which is preliminary data.</text>
</comment>
<gene>
    <name evidence="2" type="ORF">AOXY_G30585</name>
</gene>
<evidence type="ECO:0000313" key="3">
    <source>
        <dbReference type="Proteomes" id="UP001230051"/>
    </source>
</evidence>
<sequence>MATGEKRARTSYFSPVEIEILMNAYAEYEYIFKKKRNTVAAAKERELAWQKIADRVNA</sequence>
<dbReference type="AlphaFoldDB" id="A0AAD8FRE6"/>
<dbReference type="InterPro" id="IPR028002">
    <property type="entry name" value="Myb_DNA-bind_5"/>
</dbReference>
<dbReference type="EMBL" id="JAGXEW010000044">
    <property type="protein sequence ID" value="KAK1152883.1"/>
    <property type="molecule type" value="Genomic_DNA"/>
</dbReference>
<evidence type="ECO:0000313" key="2">
    <source>
        <dbReference type="EMBL" id="KAK1152883.1"/>
    </source>
</evidence>